<comment type="caution">
    <text evidence="2">The sequence shown here is derived from an EMBL/GenBank/DDBJ whole genome shotgun (WGS) entry which is preliminary data.</text>
</comment>
<dbReference type="GO" id="GO:0016020">
    <property type="term" value="C:membrane"/>
    <property type="evidence" value="ECO:0007669"/>
    <property type="project" value="InterPro"/>
</dbReference>
<dbReference type="InterPro" id="IPR008523">
    <property type="entry name" value="DUF805"/>
</dbReference>
<feature type="transmembrane region" description="Helical" evidence="1">
    <location>
        <begin position="91"/>
        <end position="110"/>
    </location>
</feature>
<sequence>MTFFNSIMTCYKKSFDFKGRASKSEYWWFVLYLGLLFGLSIWLNDIDSEIVGGVYVSLIIGTVPAMFSVLVRRFHDVGLSTWSCIKRLLQIAGLSFLGCILLAILGNSILSALIALLWPFIGFLFMFIVLIGDSVYEDDDEE</sequence>
<gene>
    <name evidence="2" type="ORF">DXA63_15880</name>
</gene>
<feature type="transmembrane region" description="Helical" evidence="1">
    <location>
        <begin position="116"/>
        <end position="136"/>
    </location>
</feature>
<keyword evidence="1" id="KW-0812">Transmembrane</keyword>
<dbReference type="AlphaFoldDB" id="A0AA92ULD1"/>
<keyword evidence="1" id="KW-1133">Transmembrane helix</keyword>
<reference evidence="2 3" key="1">
    <citation type="submission" date="2018-08" db="EMBL/GenBank/DDBJ databases">
        <title>A genome reference for cultivated species of the human gut microbiota.</title>
        <authorList>
            <person name="Zou Y."/>
            <person name="Xue W."/>
            <person name="Luo G."/>
        </authorList>
    </citation>
    <scope>NUCLEOTIDE SEQUENCE [LARGE SCALE GENOMIC DNA]</scope>
    <source>
        <strain evidence="2 3">OF03-3</strain>
    </source>
</reference>
<name>A0AA92ULD1_9BACT</name>
<protein>
    <submittedName>
        <fullName evidence="2">DUF805 domain-containing protein</fullName>
    </submittedName>
</protein>
<feature type="transmembrane region" description="Helical" evidence="1">
    <location>
        <begin position="26"/>
        <end position="44"/>
    </location>
</feature>
<feature type="transmembrane region" description="Helical" evidence="1">
    <location>
        <begin position="50"/>
        <end position="71"/>
    </location>
</feature>
<dbReference type="EMBL" id="QSCI01000140">
    <property type="protein sequence ID" value="RGX88621.1"/>
    <property type="molecule type" value="Genomic_DNA"/>
</dbReference>
<proteinExistence type="predicted"/>
<organism evidence="2 3">
    <name type="scientific">Segatella copri</name>
    <dbReference type="NCBI Taxonomy" id="165179"/>
    <lineage>
        <taxon>Bacteria</taxon>
        <taxon>Pseudomonadati</taxon>
        <taxon>Bacteroidota</taxon>
        <taxon>Bacteroidia</taxon>
        <taxon>Bacteroidales</taxon>
        <taxon>Prevotellaceae</taxon>
        <taxon>Segatella</taxon>
    </lineage>
</organism>
<evidence type="ECO:0000256" key="1">
    <source>
        <dbReference type="SAM" id="Phobius"/>
    </source>
</evidence>
<evidence type="ECO:0000313" key="3">
    <source>
        <dbReference type="Proteomes" id="UP000285604"/>
    </source>
</evidence>
<keyword evidence="1" id="KW-0472">Membrane</keyword>
<accession>A0AA92ULD1</accession>
<dbReference type="Proteomes" id="UP000285604">
    <property type="component" value="Unassembled WGS sequence"/>
</dbReference>
<dbReference type="Pfam" id="PF05656">
    <property type="entry name" value="DUF805"/>
    <property type="match status" value="1"/>
</dbReference>
<evidence type="ECO:0000313" key="2">
    <source>
        <dbReference type="EMBL" id="RGX88621.1"/>
    </source>
</evidence>